<dbReference type="SMART" id="SM00326">
    <property type="entry name" value="SH3"/>
    <property type="match status" value="1"/>
</dbReference>
<evidence type="ECO:0000256" key="4">
    <source>
        <dbReference type="SAM" id="MobiDB-lite"/>
    </source>
</evidence>
<dbReference type="AlphaFoldDB" id="A0A507FBE7"/>
<dbReference type="PANTHER" id="PTHR46218:SF4">
    <property type="entry name" value="LIM AND SH3 DOMAIN PROTEIN LASP"/>
    <property type="match status" value="1"/>
</dbReference>
<feature type="region of interest" description="Disordered" evidence="4">
    <location>
        <begin position="87"/>
        <end position="119"/>
    </location>
</feature>
<gene>
    <name evidence="8" type="ORF">CcCBS67573_g05067</name>
</gene>
<keyword evidence="5" id="KW-1133">Transmembrane helix</keyword>
<feature type="chain" id="PRO_5021395498" description="SH3 domain-containing protein" evidence="6">
    <location>
        <begin position="22"/>
        <end position="266"/>
    </location>
</feature>
<dbReference type="InterPro" id="IPR051759">
    <property type="entry name" value="LIM-SH3_domain_protein"/>
</dbReference>
<dbReference type="Gene3D" id="2.30.30.40">
    <property type="entry name" value="SH3 Domains"/>
    <property type="match status" value="1"/>
</dbReference>
<reference evidence="8 9" key="1">
    <citation type="journal article" date="2019" name="Sci. Rep.">
        <title>Comparative genomics of chytrid fungi reveal insights into the obligate biotrophic and pathogenic lifestyle of Synchytrium endobioticum.</title>
        <authorList>
            <person name="van de Vossenberg B.T.L.H."/>
            <person name="Warris S."/>
            <person name="Nguyen H.D.T."/>
            <person name="van Gent-Pelzer M.P.E."/>
            <person name="Joly D.L."/>
            <person name="van de Geest H.C."/>
            <person name="Bonants P.J.M."/>
            <person name="Smith D.S."/>
            <person name="Levesque C.A."/>
            <person name="van der Lee T.A.J."/>
        </authorList>
    </citation>
    <scope>NUCLEOTIDE SEQUENCE [LARGE SCALE GENOMIC DNA]</scope>
    <source>
        <strain evidence="8 9">CBS 675.73</strain>
    </source>
</reference>
<proteinExistence type="predicted"/>
<dbReference type="OrthoDB" id="5340910at2759"/>
<dbReference type="InterPro" id="IPR036028">
    <property type="entry name" value="SH3-like_dom_sf"/>
</dbReference>
<comment type="caution">
    <text evidence="8">The sequence shown here is derived from an EMBL/GenBank/DDBJ whole genome shotgun (WGS) entry which is preliminary data.</text>
</comment>
<evidence type="ECO:0000313" key="9">
    <source>
        <dbReference type="Proteomes" id="UP000320333"/>
    </source>
</evidence>
<evidence type="ECO:0000256" key="1">
    <source>
        <dbReference type="ARBA" id="ARBA00022443"/>
    </source>
</evidence>
<evidence type="ECO:0000259" key="7">
    <source>
        <dbReference type="PROSITE" id="PS50002"/>
    </source>
</evidence>
<feature type="domain" description="SH3" evidence="7">
    <location>
        <begin position="195"/>
        <end position="256"/>
    </location>
</feature>
<dbReference type="InterPro" id="IPR001452">
    <property type="entry name" value="SH3_domain"/>
</dbReference>
<dbReference type="SUPFAM" id="SSF50044">
    <property type="entry name" value="SH3-domain"/>
    <property type="match status" value="1"/>
</dbReference>
<evidence type="ECO:0000256" key="5">
    <source>
        <dbReference type="SAM" id="Phobius"/>
    </source>
</evidence>
<evidence type="ECO:0000256" key="3">
    <source>
        <dbReference type="PROSITE-ProRule" id="PRU00192"/>
    </source>
</evidence>
<name>A0A507FBE7_9FUNG</name>
<dbReference type="STRING" id="246404.A0A507FBE7"/>
<keyword evidence="5" id="KW-0472">Membrane</keyword>
<accession>A0A507FBE7</accession>
<evidence type="ECO:0000313" key="8">
    <source>
        <dbReference type="EMBL" id="TPX73671.1"/>
    </source>
</evidence>
<dbReference type="EMBL" id="QEAP01000171">
    <property type="protein sequence ID" value="TPX73671.1"/>
    <property type="molecule type" value="Genomic_DNA"/>
</dbReference>
<sequence length="266" mass="27198">MHLTLIIASTALSMLPTYALAEPGQFLAAIANSNPVPFSPSSPQPVHHLAGVHRNGPTSPISNSKHVVVDSFKNFLSSQKTNVGGPMAAVDGAAAAPSTSPSTSPESSTSSSSSVSSSSNALSTPVIIGIAVGSAVLVAVIAYLIMRILRSKKSNTKRTSTMSYLPSTSKDAGPYMSIKAQPVNSISGGRQSPTGRTGGEKVVIGYTPAISDELEIAVGDLVNVLESFDDGWMKGVNVRTGETGLFPAACLGYVPSPTGNDGALIV</sequence>
<evidence type="ECO:0000256" key="2">
    <source>
        <dbReference type="ARBA" id="ARBA00022737"/>
    </source>
</evidence>
<keyword evidence="5" id="KW-0812">Transmembrane</keyword>
<dbReference type="Proteomes" id="UP000320333">
    <property type="component" value="Unassembled WGS sequence"/>
</dbReference>
<keyword evidence="6" id="KW-0732">Signal</keyword>
<protein>
    <recommendedName>
        <fullName evidence="7">SH3 domain-containing protein</fullName>
    </recommendedName>
</protein>
<keyword evidence="2" id="KW-0677">Repeat</keyword>
<keyword evidence="9" id="KW-1185">Reference proteome</keyword>
<feature type="signal peptide" evidence="6">
    <location>
        <begin position="1"/>
        <end position="21"/>
    </location>
</feature>
<feature type="transmembrane region" description="Helical" evidence="5">
    <location>
        <begin position="126"/>
        <end position="149"/>
    </location>
</feature>
<dbReference type="PROSITE" id="PS50002">
    <property type="entry name" value="SH3"/>
    <property type="match status" value="1"/>
</dbReference>
<organism evidence="8 9">
    <name type="scientific">Chytriomyces confervae</name>
    <dbReference type="NCBI Taxonomy" id="246404"/>
    <lineage>
        <taxon>Eukaryota</taxon>
        <taxon>Fungi</taxon>
        <taxon>Fungi incertae sedis</taxon>
        <taxon>Chytridiomycota</taxon>
        <taxon>Chytridiomycota incertae sedis</taxon>
        <taxon>Chytridiomycetes</taxon>
        <taxon>Chytridiales</taxon>
        <taxon>Chytriomycetaceae</taxon>
        <taxon>Chytriomyces</taxon>
    </lineage>
</organism>
<feature type="region of interest" description="Disordered" evidence="4">
    <location>
        <begin position="39"/>
        <end position="63"/>
    </location>
</feature>
<dbReference type="Pfam" id="PF14604">
    <property type="entry name" value="SH3_9"/>
    <property type="match status" value="1"/>
</dbReference>
<evidence type="ECO:0000256" key="6">
    <source>
        <dbReference type="SAM" id="SignalP"/>
    </source>
</evidence>
<dbReference type="PANTHER" id="PTHR46218">
    <property type="entry name" value="LASP"/>
    <property type="match status" value="1"/>
</dbReference>
<keyword evidence="1 3" id="KW-0728">SH3 domain</keyword>